<dbReference type="PROSITE" id="PS00636">
    <property type="entry name" value="DNAJ_1"/>
    <property type="match status" value="1"/>
</dbReference>
<dbReference type="GO" id="GO:0006457">
    <property type="term" value="P:protein folding"/>
    <property type="evidence" value="ECO:0007669"/>
    <property type="project" value="InterPro"/>
</dbReference>
<evidence type="ECO:0000313" key="4">
    <source>
        <dbReference type="EMBL" id="BBH06273.1"/>
    </source>
</evidence>
<dbReference type="Pfam" id="PF00226">
    <property type="entry name" value="DnaJ"/>
    <property type="match status" value="1"/>
</dbReference>
<keyword evidence="1" id="KW-0143">Chaperone</keyword>
<sequence length="334" mass="36874">MGVERNAKDDDLKKAYRKLAMKWHPDKNPNNKKAAEAKFKQISEAYDVLSDPQKRAVYDQYGEEGLKGGVPPPDSSWSGGQGQGQDGGPTMFRFNTRSPDDIFSEFFGCSGFGVMPDMGGSRAGGSRAGGNPFPRSMFGEDIFAHFRGGPEASGNVPRKAAPIERTLPCTLEDLYKGTTKKMKISRDVPDASGAWEGHMYIWFVDSVEIHLPVGRMRTTTVEEILTIEIKPGWKKGTKITFPEKGNEQRGIIPADLVFIIDEKPHNLFKRDGNDLIVTQKISLAEALTGHTAQLTTLDGRSLTVPINSIISPTYEEVVKGRGCLSRRNLPKRET</sequence>
<dbReference type="InterPro" id="IPR008971">
    <property type="entry name" value="HSP40/DnaJ_pept-bd"/>
</dbReference>
<feature type="domain" description="J" evidence="3">
    <location>
        <begin position="1"/>
        <end position="62"/>
    </location>
</feature>
<dbReference type="InterPro" id="IPR002939">
    <property type="entry name" value="DnaJ_C"/>
</dbReference>
<feature type="region of interest" description="Disordered" evidence="2">
    <location>
        <begin position="59"/>
        <end position="88"/>
    </location>
</feature>
<dbReference type="CDD" id="cd06257">
    <property type="entry name" value="DnaJ"/>
    <property type="match status" value="1"/>
</dbReference>
<evidence type="ECO:0000256" key="2">
    <source>
        <dbReference type="SAM" id="MobiDB-lite"/>
    </source>
</evidence>
<proteinExistence type="predicted"/>
<dbReference type="SUPFAM" id="SSF46565">
    <property type="entry name" value="Chaperone J-domain"/>
    <property type="match status" value="1"/>
</dbReference>
<keyword evidence="4" id="KW-0346">Stress response</keyword>
<name>A0A4Y1RRA1_PRUDU</name>
<reference evidence="4" key="1">
    <citation type="journal article" date="2019" name="Science">
        <title>Mutation of a bHLH transcription factor allowed almond domestication.</title>
        <authorList>
            <person name="Sanchez-Perez R."/>
            <person name="Pavan S."/>
            <person name="Mazzeo R."/>
            <person name="Moldovan C."/>
            <person name="Aiese Cigliano R."/>
            <person name="Del Cueto J."/>
            <person name="Ricciardi F."/>
            <person name="Lotti C."/>
            <person name="Ricciardi L."/>
            <person name="Dicenta F."/>
            <person name="Lopez-Marques R.L."/>
            <person name="Lindberg Moller B."/>
        </authorList>
    </citation>
    <scope>NUCLEOTIDE SEQUENCE</scope>
</reference>
<dbReference type="CDD" id="cd10747">
    <property type="entry name" value="DnaJ_C"/>
    <property type="match status" value="1"/>
</dbReference>
<dbReference type="Gene3D" id="1.10.287.110">
    <property type="entry name" value="DnaJ domain"/>
    <property type="match status" value="1"/>
</dbReference>
<gene>
    <name evidence="4" type="ORF">Prudu_017872</name>
</gene>
<dbReference type="GO" id="GO:0005829">
    <property type="term" value="C:cytosol"/>
    <property type="evidence" value="ECO:0007669"/>
    <property type="project" value="TreeGrafter"/>
</dbReference>
<dbReference type="GO" id="GO:0051082">
    <property type="term" value="F:unfolded protein binding"/>
    <property type="evidence" value="ECO:0007669"/>
    <property type="project" value="InterPro"/>
</dbReference>
<dbReference type="Gene3D" id="2.60.260.20">
    <property type="entry name" value="Urease metallochaperone UreE, N-terminal domain"/>
    <property type="match status" value="2"/>
</dbReference>
<accession>A0A4Y1RRA1</accession>
<dbReference type="FunFam" id="1.10.287.110:FF:000020">
    <property type="entry name" value="DnaJ subfamily B member 13"/>
    <property type="match status" value="1"/>
</dbReference>
<dbReference type="SMART" id="SM00271">
    <property type="entry name" value="DnaJ"/>
    <property type="match status" value="1"/>
</dbReference>
<protein>
    <submittedName>
        <fullName evidence="4">DNAJ heat shock family protein</fullName>
    </submittedName>
</protein>
<evidence type="ECO:0000256" key="1">
    <source>
        <dbReference type="ARBA" id="ARBA00023186"/>
    </source>
</evidence>
<dbReference type="PANTHER" id="PTHR24078">
    <property type="entry name" value="DNAJ HOMOLOG SUBFAMILY C MEMBER"/>
    <property type="match status" value="1"/>
</dbReference>
<dbReference type="PROSITE" id="PS50076">
    <property type="entry name" value="DNAJ_2"/>
    <property type="match status" value="1"/>
</dbReference>
<dbReference type="InterPro" id="IPR036869">
    <property type="entry name" value="J_dom_sf"/>
</dbReference>
<dbReference type="InterPro" id="IPR018253">
    <property type="entry name" value="DnaJ_domain_CS"/>
</dbReference>
<dbReference type="SUPFAM" id="SSF49493">
    <property type="entry name" value="HSP40/DnaJ peptide-binding domain"/>
    <property type="match status" value="2"/>
</dbReference>
<dbReference type="InterPro" id="IPR001623">
    <property type="entry name" value="DnaJ_domain"/>
</dbReference>
<dbReference type="InterPro" id="IPR051339">
    <property type="entry name" value="DnaJ_subfamily_B"/>
</dbReference>
<evidence type="ECO:0000259" key="3">
    <source>
        <dbReference type="PROSITE" id="PS50076"/>
    </source>
</evidence>
<dbReference type="GO" id="GO:0051087">
    <property type="term" value="F:protein-folding chaperone binding"/>
    <property type="evidence" value="ECO:0007669"/>
    <property type="project" value="TreeGrafter"/>
</dbReference>
<dbReference type="AlphaFoldDB" id="A0A4Y1RRA1"/>
<dbReference type="Pfam" id="PF01556">
    <property type="entry name" value="DnaJ_C"/>
    <property type="match status" value="1"/>
</dbReference>
<organism evidence="4">
    <name type="scientific">Prunus dulcis</name>
    <name type="common">Almond</name>
    <name type="synonym">Amygdalus dulcis</name>
    <dbReference type="NCBI Taxonomy" id="3755"/>
    <lineage>
        <taxon>Eukaryota</taxon>
        <taxon>Viridiplantae</taxon>
        <taxon>Streptophyta</taxon>
        <taxon>Embryophyta</taxon>
        <taxon>Tracheophyta</taxon>
        <taxon>Spermatophyta</taxon>
        <taxon>Magnoliopsida</taxon>
        <taxon>eudicotyledons</taxon>
        <taxon>Gunneridae</taxon>
        <taxon>Pentapetalae</taxon>
        <taxon>rosids</taxon>
        <taxon>fabids</taxon>
        <taxon>Rosales</taxon>
        <taxon>Rosaceae</taxon>
        <taxon>Amygdaloideae</taxon>
        <taxon>Amygdaleae</taxon>
        <taxon>Prunus</taxon>
    </lineage>
</organism>
<dbReference type="PANTHER" id="PTHR24078:SF575">
    <property type="entry name" value="DNAJ HEAT SHOCK FAMILY PROTEIN"/>
    <property type="match status" value="1"/>
</dbReference>
<dbReference type="PRINTS" id="PR00625">
    <property type="entry name" value="JDOMAIN"/>
</dbReference>
<dbReference type="EMBL" id="AP019302">
    <property type="protein sequence ID" value="BBH06273.1"/>
    <property type="molecule type" value="Genomic_DNA"/>
</dbReference>